<evidence type="ECO:0000256" key="2">
    <source>
        <dbReference type="SAM" id="Phobius"/>
    </source>
</evidence>
<keyword evidence="2" id="KW-1133">Transmembrane helix</keyword>
<keyword evidence="4" id="KW-1185">Reference proteome</keyword>
<reference evidence="3 4" key="1">
    <citation type="submission" date="2024-02" db="EMBL/GenBank/DDBJ databases">
        <authorList>
            <person name="Chen Y."/>
            <person name="Shah S."/>
            <person name="Dougan E. K."/>
            <person name="Thang M."/>
            <person name="Chan C."/>
        </authorList>
    </citation>
    <scope>NUCLEOTIDE SEQUENCE [LARGE SCALE GENOMIC DNA]</scope>
</reference>
<dbReference type="EMBL" id="CAXAMM010005947">
    <property type="protein sequence ID" value="CAK9009244.1"/>
    <property type="molecule type" value="Genomic_DNA"/>
</dbReference>
<name>A0ABP0J4H7_9DINO</name>
<feature type="compositionally biased region" description="Basic residues" evidence="1">
    <location>
        <begin position="519"/>
        <end position="547"/>
    </location>
</feature>
<sequence>LKISTDVTFCHDTFSRSQSALELVQKSVLPTLVAEPRPSGAPAFAIGRLAPSAPPGAIPGPLRCPRCFALVAATTTILFCCLTNLAILVLCICSSAPRAPVKAANFAPVKAPEYTTLEVIDLHSIFLNQTLTIDISLNLQDYPIQDTFTYRDFARDLFTMAQPLLGIPLAEFRRDVPPGWAPNLPDYSLKSYFDKLRLWYRLYQGPDEQVGPLLAGRLQGRAQKIAMGLKLVRPDGTYDVGDSALVRLSTDEVRDPMDPNVILQHAIPSGVQALANALRETFGQSDQELATHSLEQFFLFKRGKLSMHEYASEWELRYESAQRHSGLEINDVAKSFLFFQSSGLPNKFIEDVKIQIQGDMSRFEEAKRLTLRLSNRSNQHALSQDLYTDQASEFFSTPSSSWNTMDYDTYYDDWSWQDDPWQAYPEDPWTGYAEDEWWQEDDSWSPTASEWHTPEEYVTHDDQHETEQAAEAPETYYEDEDYYQQKSGCHVCGSRWHLAAQCPVRDKGKGGYGGGKSSWRPKGKGKSKGKKGKGKSKSFKGKGKFKGGNKGYFNDIDYSAQRSQPEQGLSLSPPASSSFATEVKPIHMTPPRTGELLPWQEKKVTFAEDQEDEEAPAPSEPVRKQLAFATHLHASSEVYHMVKGVKRRGLLIDPGAAAGLVGSETLRDLLASCYQDKQKAVTWSASDATITGISGQPDKALGRVHLKLPFKNMEATYTADVIGKEGSRCPALVGNPALCAMYASLHSRWFTNDDGLLVAWDTSKSEHPQMNLFRVLLTDSGHYLLPLDEDAGICDQQPEAFHFIKHLSDVSHRAWPDHAYTFWQNVTAQGPERQWSTHGTQVRSLQDDHPLTSLMSEQNKNHDIDTSCSTSPIKDHDTSTLPITSSTSDITSTGGVEAADNLYQCDDAHKEHKCECCQSHNTPSSTTPEQVTSCSTTATSCSTTPGGVEAADKDYQEKKDSVVTSQLMATNLSELPLYVDDSVPPHLSQEDQQKLKKDYKAMPEEFYRHSNRRVVTPDTFPAWFKEAKRHGVKWQIWELFSGSGRFSLLCTLAGLMAGFPVDFRYGWDIGNPAHQDMLWSAYTTFEPEVIFGSPRCKFWSIAASRRDRHQLLQDREKDRSALVFLQRLYAEQVKKSRGYLLEQPLSSAMWEESVMMSFTCRTEHIPSLDPSLQPTLVAVYGCQPWTLEGLNEAREIHEASGMRTAPEQPIDNGFLFSDPAAAADGSLLRRRGEAFTRGAVDHADPEIRKWTKQFVKFREFNIKQDRRHARPLHWPSLHLDRGVRTDGWDRSGASGPERGHLRAWARLPGYTEKRAEKGTSLLLPERIQMLSDPDAPPRPEDGSGEVNGCSAFESGVASADFRITFEVLPGTPLGEGVEGSFFTAANLLKMPFSCEGGMFQRLQRLQMDLLLRTGLQPFAGVLRAAPCLKRLGTISLPLFRLLEPARDAFKLEEVVLAMEIEDCLSLFNMLVPLSMTGNRCTLRRLSLHLQAPDGLLPPKEEVEGFLCSGFLCLSECLAEQSFIHFTQSQEQLVETVFFQLPFAAPEFFSADFASCGPQGPTSTPLSRPLQRMDALPEQRPSGTLISGRLRPSMAESWMNSTMRR</sequence>
<protein>
    <submittedName>
        <fullName evidence="3">1-alkyl-2-acetylglycerophosphocholine esterase</fullName>
    </submittedName>
</protein>
<comment type="caution">
    <text evidence="3">The sequence shown here is derived from an EMBL/GenBank/DDBJ whole genome shotgun (WGS) entry which is preliminary data.</text>
</comment>
<evidence type="ECO:0000313" key="3">
    <source>
        <dbReference type="EMBL" id="CAK9009244.1"/>
    </source>
</evidence>
<organism evidence="3 4">
    <name type="scientific">Durusdinium trenchii</name>
    <dbReference type="NCBI Taxonomy" id="1381693"/>
    <lineage>
        <taxon>Eukaryota</taxon>
        <taxon>Sar</taxon>
        <taxon>Alveolata</taxon>
        <taxon>Dinophyceae</taxon>
        <taxon>Suessiales</taxon>
        <taxon>Symbiodiniaceae</taxon>
        <taxon>Durusdinium</taxon>
    </lineage>
</organism>
<keyword evidence="2" id="KW-0472">Membrane</keyword>
<dbReference type="Proteomes" id="UP001642464">
    <property type="component" value="Unassembled WGS sequence"/>
</dbReference>
<gene>
    <name evidence="3" type="ORF">SCF082_LOCUS10222</name>
</gene>
<feature type="transmembrane region" description="Helical" evidence="2">
    <location>
        <begin position="67"/>
        <end position="90"/>
    </location>
</feature>
<keyword evidence="2" id="KW-0812">Transmembrane</keyword>
<feature type="non-terminal residue" evidence="3">
    <location>
        <position position="1"/>
    </location>
</feature>
<proteinExistence type="predicted"/>
<accession>A0ABP0J4H7</accession>
<feature type="region of interest" description="Disordered" evidence="1">
    <location>
        <begin position="504"/>
        <end position="548"/>
    </location>
</feature>
<feature type="compositionally biased region" description="Low complexity" evidence="1">
    <location>
        <begin position="879"/>
        <end position="892"/>
    </location>
</feature>
<evidence type="ECO:0000313" key="4">
    <source>
        <dbReference type="Proteomes" id="UP001642464"/>
    </source>
</evidence>
<evidence type="ECO:0000256" key="1">
    <source>
        <dbReference type="SAM" id="MobiDB-lite"/>
    </source>
</evidence>
<feature type="region of interest" description="Disordered" evidence="1">
    <location>
        <begin position="859"/>
        <end position="892"/>
    </location>
</feature>